<dbReference type="Proteomes" id="UP000653231">
    <property type="component" value="Unassembled WGS sequence"/>
</dbReference>
<keyword evidence="2" id="KW-1185">Reference proteome</keyword>
<protein>
    <submittedName>
        <fullName evidence="1">Uncharacterized protein</fullName>
    </submittedName>
</protein>
<dbReference type="EMBL" id="JACXRZ010000010">
    <property type="protein sequence ID" value="MBD3144685.1"/>
    <property type="molecule type" value="Genomic_DNA"/>
</dbReference>
<organism evidence="1 2">
    <name type="scientific">Microbispora bryophytorum subsp. camponoti</name>
    <dbReference type="NCBI Taxonomy" id="1677852"/>
    <lineage>
        <taxon>Bacteria</taxon>
        <taxon>Bacillati</taxon>
        <taxon>Actinomycetota</taxon>
        <taxon>Actinomycetes</taxon>
        <taxon>Streptosporangiales</taxon>
        <taxon>Streptosporangiaceae</taxon>
        <taxon>Microbispora</taxon>
    </lineage>
</organism>
<evidence type="ECO:0000313" key="2">
    <source>
        <dbReference type="Proteomes" id="UP000653231"/>
    </source>
</evidence>
<accession>A0ABR8L574</accession>
<evidence type="ECO:0000313" key="1">
    <source>
        <dbReference type="EMBL" id="MBD3144685.1"/>
    </source>
</evidence>
<name>A0ABR8L574_9ACTN</name>
<dbReference type="RefSeq" id="WP_191052222.1">
    <property type="nucleotide sequence ID" value="NZ_JACXRZ010000010.1"/>
</dbReference>
<sequence length="58" mass="6420">MLFGPDVYPPHEPGTGSRYLHLSPWEGALDCLDRRQLVLPTRTGLLGGRLVTQGMIVM</sequence>
<reference evidence="1 2" key="1">
    <citation type="submission" date="2020-09" db="EMBL/GenBank/DDBJ databases">
        <title>Actinomycete isolated from the Camponotus japonicus Mayr.</title>
        <authorList>
            <person name="Gong X."/>
        </authorList>
    </citation>
    <scope>NUCLEOTIDE SEQUENCE [LARGE SCALE GENOMIC DNA]</scope>
    <source>
        <strain evidence="1 2">2C-HV3</strain>
    </source>
</reference>
<proteinExistence type="predicted"/>
<comment type="caution">
    <text evidence="1">The sequence shown here is derived from an EMBL/GenBank/DDBJ whole genome shotgun (WGS) entry which is preliminary data.</text>
</comment>
<gene>
    <name evidence="1" type="ORF">IEQ31_16020</name>
</gene>